<dbReference type="Gene3D" id="1.20.120.1910">
    <property type="entry name" value="Cysteine-tRNA ligase, C-terminal anti-codon recognition domain"/>
    <property type="match status" value="1"/>
</dbReference>
<organism evidence="4 5">
    <name type="scientific">Emiliania huxleyi (strain CCMP1516)</name>
    <dbReference type="NCBI Taxonomy" id="280463"/>
    <lineage>
        <taxon>Eukaryota</taxon>
        <taxon>Haptista</taxon>
        <taxon>Haptophyta</taxon>
        <taxon>Prymnesiophyceae</taxon>
        <taxon>Isochrysidales</taxon>
        <taxon>Noelaerhabdaceae</taxon>
        <taxon>Emiliania</taxon>
    </lineage>
</organism>
<dbReference type="GO" id="GO:0006418">
    <property type="term" value="P:tRNA aminoacylation for protein translation"/>
    <property type="evidence" value="ECO:0007669"/>
    <property type="project" value="InterPro"/>
</dbReference>
<keyword evidence="5" id="KW-1185">Reference proteome</keyword>
<protein>
    <recommendedName>
        <fullName evidence="3">PCIF1 WW domain-containing protein</fullName>
    </recommendedName>
</protein>
<dbReference type="EnsemblProtists" id="EOD19392">
    <property type="protein sequence ID" value="EOD19392"/>
    <property type="gene ID" value="EMIHUDRAFT_242884"/>
</dbReference>
<evidence type="ECO:0000313" key="4">
    <source>
        <dbReference type="EnsemblProtists" id="EOD19392"/>
    </source>
</evidence>
<dbReference type="KEGG" id="ehx:EMIHUDRAFT_242884"/>
<dbReference type="GeneID" id="17264938"/>
<feature type="domain" description="PCIF1 WW" evidence="3">
    <location>
        <begin position="263"/>
        <end position="428"/>
    </location>
</feature>
<dbReference type="GO" id="GO:0016422">
    <property type="term" value="F:mRNA (2'-O-methyladenosine-N6-)-methyltransferase activity"/>
    <property type="evidence" value="ECO:0007669"/>
    <property type="project" value="InterPro"/>
</dbReference>
<dbReference type="eggNOG" id="ENOG502QVT7">
    <property type="taxonomic scope" value="Eukaryota"/>
</dbReference>
<dbReference type="Proteomes" id="UP000013827">
    <property type="component" value="Unassembled WGS sequence"/>
</dbReference>
<dbReference type="AlphaFoldDB" id="A0A0D3J7A7"/>
<dbReference type="InterPro" id="IPR022035">
    <property type="entry name" value="PCIF1_WW"/>
</dbReference>
<dbReference type="PANTHER" id="PTHR21727:SF0">
    <property type="entry name" value="MRNA (2'-O-METHYLADENOSINE-N(6)-)-METHYLTRANSFERASE"/>
    <property type="match status" value="1"/>
</dbReference>
<name>A0A0D3J7A7_EMIH1</name>
<dbReference type="GO" id="GO:0005524">
    <property type="term" value="F:ATP binding"/>
    <property type="evidence" value="ECO:0007669"/>
    <property type="project" value="InterPro"/>
</dbReference>
<sequence>MSIYFFRQPGTSLASSPPLAHFVMVAEQKKPKKAKELRRHLHTDADATGAGEAASAAPGRLNREPVLCDVNAPPPKWARPLRADRSAILSPAPAVALEMGVARASDMLRAKLDELCRASRLPRPVRPLTFERWRWAAKWEEDGLLPKSAGHPGLMLSDARAIALELKAEAAALSKKRAKERQQAASGKGASLPPLEIEVGHAPYAKLALLHRRAMPAEGAPEAEAEAAAAAVEAPAWWSTEGSPGGVEIEAEVAGARLSAQASEATPDPRAAFHQRLFALLLRYKTLRGHGFHAAIAPAVWRVLTSRLGVGFEAFASPLNCYLPTFGSGFSDVDGAFGSSGSFFRLKPAQLASGSCACNPPFVHAILDAAAARVEELLAAAAAADAPLSFAFIMPGWKETRAHASLSASPFLRRAVLVAAADHGFCDGASHQRADPLRASPYDTVVFVLQTERGSRKWPADGRFEAELRAAFAASLAPRLDAWVAAKRSKDFATADKIRDELKAAGVIADKARPVPRKAIEKRAASKGADEKRPPKRGRAE</sequence>
<reference evidence="4" key="2">
    <citation type="submission" date="2024-10" db="UniProtKB">
        <authorList>
            <consortium name="EnsemblProtists"/>
        </authorList>
    </citation>
    <scope>IDENTIFICATION</scope>
</reference>
<dbReference type="InterPro" id="IPR039881">
    <property type="entry name" value="PCIF1-like"/>
</dbReference>
<feature type="coiled-coil region" evidence="1">
    <location>
        <begin position="156"/>
        <end position="183"/>
    </location>
</feature>
<accession>A0A0D3J7A7</accession>
<dbReference type="SUPFAM" id="SSF47323">
    <property type="entry name" value="Anticodon-binding domain of a subclass of class I aminoacyl-tRNA synthetases"/>
    <property type="match status" value="1"/>
</dbReference>
<dbReference type="RefSeq" id="XP_005771821.1">
    <property type="nucleotide sequence ID" value="XM_005771764.1"/>
</dbReference>
<keyword evidence="1" id="KW-0175">Coiled coil</keyword>
<proteinExistence type="predicted"/>
<dbReference type="GO" id="GO:0099122">
    <property type="term" value="F:RNA polymerase II C-terminal domain binding"/>
    <property type="evidence" value="ECO:0007669"/>
    <property type="project" value="InterPro"/>
</dbReference>
<dbReference type="PaxDb" id="2903-EOD19392"/>
<dbReference type="Pfam" id="PF12237">
    <property type="entry name" value="PCIF1_WW"/>
    <property type="match status" value="1"/>
</dbReference>
<dbReference type="InterPro" id="IPR009080">
    <property type="entry name" value="tRNAsynth_Ia_anticodon-bd"/>
</dbReference>
<evidence type="ECO:0000256" key="2">
    <source>
        <dbReference type="SAM" id="MobiDB-lite"/>
    </source>
</evidence>
<evidence type="ECO:0000256" key="1">
    <source>
        <dbReference type="SAM" id="Coils"/>
    </source>
</evidence>
<dbReference type="OMA" id="IEVGHAP"/>
<dbReference type="PANTHER" id="PTHR21727">
    <property type="entry name" value="PHOSPHORYLATED CTD INTERACTING FACTOR 1"/>
    <property type="match status" value="1"/>
</dbReference>
<dbReference type="HOGENOM" id="CLU_503848_0_0_1"/>
<dbReference type="GO" id="GO:0004812">
    <property type="term" value="F:aminoacyl-tRNA ligase activity"/>
    <property type="evidence" value="ECO:0007669"/>
    <property type="project" value="InterPro"/>
</dbReference>
<evidence type="ECO:0000313" key="5">
    <source>
        <dbReference type="Proteomes" id="UP000013827"/>
    </source>
</evidence>
<feature type="region of interest" description="Disordered" evidence="2">
    <location>
        <begin position="516"/>
        <end position="541"/>
    </location>
</feature>
<evidence type="ECO:0000259" key="3">
    <source>
        <dbReference type="Pfam" id="PF12237"/>
    </source>
</evidence>
<reference evidence="5" key="1">
    <citation type="journal article" date="2013" name="Nature">
        <title>Pan genome of the phytoplankton Emiliania underpins its global distribution.</title>
        <authorList>
            <person name="Read B.A."/>
            <person name="Kegel J."/>
            <person name="Klute M.J."/>
            <person name="Kuo A."/>
            <person name="Lefebvre S.C."/>
            <person name="Maumus F."/>
            <person name="Mayer C."/>
            <person name="Miller J."/>
            <person name="Monier A."/>
            <person name="Salamov A."/>
            <person name="Young J."/>
            <person name="Aguilar M."/>
            <person name="Claverie J.M."/>
            <person name="Frickenhaus S."/>
            <person name="Gonzalez K."/>
            <person name="Herman E.K."/>
            <person name="Lin Y.C."/>
            <person name="Napier J."/>
            <person name="Ogata H."/>
            <person name="Sarno A.F."/>
            <person name="Shmutz J."/>
            <person name="Schroeder D."/>
            <person name="de Vargas C."/>
            <person name="Verret F."/>
            <person name="von Dassow P."/>
            <person name="Valentin K."/>
            <person name="Van de Peer Y."/>
            <person name="Wheeler G."/>
            <person name="Dacks J.B."/>
            <person name="Delwiche C.F."/>
            <person name="Dyhrman S.T."/>
            <person name="Glockner G."/>
            <person name="John U."/>
            <person name="Richards T."/>
            <person name="Worden A.Z."/>
            <person name="Zhang X."/>
            <person name="Grigoriev I.V."/>
            <person name="Allen A.E."/>
            <person name="Bidle K."/>
            <person name="Borodovsky M."/>
            <person name="Bowler C."/>
            <person name="Brownlee C."/>
            <person name="Cock J.M."/>
            <person name="Elias M."/>
            <person name="Gladyshev V.N."/>
            <person name="Groth M."/>
            <person name="Guda C."/>
            <person name="Hadaegh A."/>
            <person name="Iglesias-Rodriguez M.D."/>
            <person name="Jenkins J."/>
            <person name="Jones B.M."/>
            <person name="Lawson T."/>
            <person name="Leese F."/>
            <person name="Lindquist E."/>
            <person name="Lobanov A."/>
            <person name="Lomsadze A."/>
            <person name="Malik S.B."/>
            <person name="Marsh M.E."/>
            <person name="Mackinder L."/>
            <person name="Mock T."/>
            <person name="Mueller-Roeber B."/>
            <person name="Pagarete A."/>
            <person name="Parker M."/>
            <person name="Probert I."/>
            <person name="Quesneville H."/>
            <person name="Raines C."/>
            <person name="Rensing S.A."/>
            <person name="Riano-Pachon D.M."/>
            <person name="Richier S."/>
            <person name="Rokitta S."/>
            <person name="Shiraiwa Y."/>
            <person name="Soanes D.M."/>
            <person name="van der Giezen M."/>
            <person name="Wahlund T.M."/>
            <person name="Williams B."/>
            <person name="Wilson W."/>
            <person name="Wolfe G."/>
            <person name="Wurch L.L."/>
        </authorList>
    </citation>
    <scope>NUCLEOTIDE SEQUENCE</scope>
</reference>